<dbReference type="InterPro" id="IPR001029">
    <property type="entry name" value="Flagellin_N"/>
</dbReference>
<dbReference type="Pfam" id="PF00700">
    <property type="entry name" value="Flagellin_C"/>
    <property type="match status" value="1"/>
</dbReference>
<dbReference type="Gene3D" id="2.30.220.10">
    <property type="entry name" value="f41 fragment of flagellin, C-terminal domain"/>
    <property type="match status" value="1"/>
</dbReference>
<keyword evidence="7" id="KW-0966">Cell projection</keyword>
<keyword evidence="8" id="KW-1185">Reference proteome</keyword>
<reference evidence="8" key="1">
    <citation type="journal article" date="2019" name="Int. J. Syst. Evol. Microbiol.">
        <title>The Global Catalogue of Microorganisms (GCM) 10K type strain sequencing project: providing services to taxonomists for standard genome sequencing and annotation.</title>
        <authorList>
            <consortium name="The Broad Institute Genomics Platform"/>
            <consortium name="The Broad Institute Genome Sequencing Center for Infectious Disease"/>
            <person name="Wu L."/>
            <person name="Ma J."/>
        </authorList>
    </citation>
    <scope>NUCLEOTIDE SEQUENCE [LARGE SCALE GENOMIC DNA]</scope>
    <source>
        <strain evidence="8">CGMCC 1.13587</strain>
    </source>
</reference>
<feature type="domain" description="Flagellin N-terminal" evidence="5">
    <location>
        <begin position="5"/>
        <end position="141"/>
    </location>
</feature>
<protein>
    <recommendedName>
        <fullName evidence="4">Flagellin</fullName>
    </recommendedName>
</protein>
<dbReference type="Gene3D" id="6.10.10.10">
    <property type="entry name" value="Flagellar export chaperone, C-terminal domain"/>
    <property type="match status" value="1"/>
</dbReference>
<evidence type="ECO:0000256" key="3">
    <source>
        <dbReference type="ARBA" id="ARBA00023143"/>
    </source>
</evidence>
<accession>A0ABW0SUI2</accession>
<keyword evidence="3 4" id="KW-0975">Bacterial flagellum</keyword>
<evidence type="ECO:0000256" key="2">
    <source>
        <dbReference type="ARBA" id="ARBA00022525"/>
    </source>
</evidence>
<feature type="domain" description="Flagellin C-terminal" evidence="6">
    <location>
        <begin position="398"/>
        <end position="482"/>
    </location>
</feature>
<comment type="function">
    <text evidence="4">Flagellin is the subunit protein which polymerizes to form the filaments of bacterial flagella.</text>
</comment>
<dbReference type="InterPro" id="IPR046358">
    <property type="entry name" value="Flagellin_C"/>
</dbReference>
<dbReference type="RefSeq" id="WP_377324617.1">
    <property type="nucleotide sequence ID" value="NZ_JBHSNG010000003.1"/>
</dbReference>
<sequence length="483" mass="47879">MTLSIYTNINSLTAQNNLSKSQSALSEATQRLSSGLKINSATDNAAGYAISTNFTTQIGGLGQASSNASDAINLAQTTQSALSQVTANLQAIRDLAVQSANGSYTNADRTSIDTEVQQRLSEITRIANQTDFNGQKVLDGSLGNLSFQVGANVGQTISVNVSQGVKTSQIGAIAEVSSGAIPAAAFTASSGSVTGSAAADVTGTPYTFSVDGHSVTTAAADTSAALLQTDVQNQLNASAPGAYTVSNTAGKFTITNNATGTASTAPVISGTGTTNFVGAAPVSVAGAANSLGSEGLSVNGTAINLSGVTNVQGLSDAVNAANISGVTAAVNAAGTGINFYSSDATKGLTITDTGAQVVTAAATNGNGGAYTVGTKAAVGGSLATGTVGTVDGANDLISRIDVALNTVSNLNSTLGAVQNRFQSTISTLGSQQNNLASSQSTIRDADFAAETANLSKANILQQAGISVLAQANSAPQQVLKLLQ</sequence>
<dbReference type="Gene3D" id="1.20.1330.10">
    <property type="entry name" value="f41 fragment of flagellin, N-terminal domain"/>
    <property type="match status" value="1"/>
</dbReference>
<keyword evidence="2 4" id="KW-0964">Secreted</keyword>
<evidence type="ECO:0000256" key="1">
    <source>
        <dbReference type="ARBA" id="ARBA00005709"/>
    </source>
</evidence>
<comment type="subcellular location">
    <subcellularLocation>
        <location evidence="4">Secreted</location>
    </subcellularLocation>
    <subcellularLocation>
        <location evidence="4">Bacterial flagellum</location>
    </subcellularLocation>
</comment>
<keyword evidence="7" id="KW-0282">Flagellum</keyword>
<organism evidence="7 8">
    <name type="scientific">Rhodanobacter terrae</name>
    <dbReference type="NCBI Taxonomy" id="418647"/>
    <lineage>
        <taxon>Bacteria</taxon>
        <taxon>Pseudomonadati</taxon>
        <taxon>Pseudomonadota</taxon>
        <taxon>Gammaproteobacteria</taxon>
        <taxon>Lysobacterales</taxon>
        <taxon>Rhodanobacteraceae</taxon>
        <taxon>Rhodanobacter</taxon>
    </lineage>
</organism>
<comment type="similarity">
    <text evidence="1 4">Belongs to the bacterial flagellin family.</text>
</comment>
<evidence type="ECO:0000259" key="6">
    <source>
        <dbReference type="Pfam" id="PF00700"/>
    </source>
</evidence>
<proteinExistence type="inferred from homology"/>
<dbReference type="EMBL" id="JBHSNG010000003">
    <property type="protein sequence ID" value="MFC5580258.1"/>
    <property type="molecule type" value="Genomic_DNA"/>
</dbReference>
<dbReference type="Proteomes" id="UP001596111">
    <property type="component" value="Unassembled WGS sequence"/>
</dbReference>
<gene>
    <name evidence="7" type="ORF">ACFPPB_03915</name>
</gene>
<evidence type="ECO:0000313" key="7">
    <source>
        <dbReference type="EMBL" id="MFC5580258.1"/>
    </source>
</evidence>
<evidence type="ECO:0000256" key="4">
    <source>
        <dbReference type="RuleBase" id="RU362073"/>
    </source>
</evidence>
<dbReference type="PANTHER" id="PTHR42792:SF2">
    <property type="entry name" value="FLAGELLIN"/>
    <property type="match status" value="1"/>
</dbReference>
<dbReference type="PRINTS" id="PR00207">
    <property type="entry name" value="FLAGELLIN"/>
</dbReference>
<comment type="caution">
    <text evidence="7">The sequence shown here is derived from an EMBL/GenBank/DDBJ whole genome shotgun (WGS) entry which is preliminary data.</text>
</comment>
<dbReference type="Gene3D" id="2.170.280.10">
    <property type="entry name" value="f41 fragment of flagellin, middle domain"/>
    <property type="match status" value="1"/>
</dbReference>
<evidence type="ECO:0000313" key="8">
    <source>
        <dbReference type="Proteomes" id="UP001596111"/>
    </source>
</evidence>
<dbReference type="PANTHER" id="PTHR42792">
    <property type="entry name" value="FLAGELLIN"/>
    <property type="match status" value="1"/>
</dbReference>
<dbReference type="Pfam" id="PF00669">
    <property type="entry name" value="Flagellin_N"/>
    <property type="match status" value="1"/>
</dbReference>
<evidence type="ECO:0000259" key="5">
    <source>
        <dbReference type="Pfam" id="PF00669"/>
    </source>
</evidence>
<name>A0ABW0SUI2_9GAMM</name>
<keyword evidence="7" id="KW-0969">Cilium</keyword>
<dbReference type="InterPro" id="IPR001492">
    <property type="entry name" value="Flagellin"/>
</dbReference>
<dbReference type="SUPFAM" id="SSF64518">
    <property type="entry name" value="Phase 1 flagellin"/>
    <property type="match status" value="1"/>
</dbReference>
<dbReference type="InterPro" id="IPR042187">
    <property type="entry name" value="Flagellin_C_sub2"/>
</dbReference>
<dbReference type="Gene3D" id="6.10.280.190">
    <property type="match status" value="1"/>
</dbReference>